<dbReference type="NCBIfam" id="TIGR01727">
    <property type="entry name" value="oligo_HPY"/>
    <property type="match status" value="1"/>
</dbReference>
<dbReference type="RefSeq" id="WP_209595342.1">
    <property type="nucleotide sequence ID" value="NZ_JAGJCF010000011.1"/>
</dbReference>
<protein>
    <submittedName>
        <fullName evidence="11">ABC transporter ATP-binding protein</fullName>
    </submittedName>
</protein>
<dbReference type="InterPro" id="IPR050388">
    <property type="entry name" value="ABC_Ni/Peptide_Import"/>
</dbReference>
<evidence type="ECO:0000256" key="9">
    <source>
        <dbReference type="ARBA" id="ARBA00023136"/>
    </source>
</evidence>
<evidence type="ECO:0000256" key="5">
    <source>
        <dbReference type="ARBA" id="ARBA00022519"/>
    </source>
</evidence>
<name>A0ABS4BJH2_9HYPH</name>
<feature type="domain" description="ABC transporter" evidence="10">
    <location>
        <begin position="13"/>
        <end position="262"/>
    </location>
</feature>
<evidence type="ECO:0000313" key="12">
    <source>
        <dbReference type="Proteomes" id="UP000678276"/>
    </source>
</evidence>
<sequence>MSALATPAETPALSVQSLTTVFQTPKGPVRAVDAVSFDVMPGEVLGLVGESGSGKSVTLRSLMGLIHAPAQVSGRVLWQGADILAMPKKALRRVRGGEVAMIFQEPMTALNPVLKVRVQIEENLAAHSQLDARQRRARAIELLDLVGIPAAERRLEDYPHQFSGGMRQRVMIAIALASNPKLLLADEPTTALDVTIQDQILKLILDLRDEFAMSVVFVTHDLGVVAGTCDRMAVMYAGRIVESGTVAEIFARPHHPYTRGLLGSVPRGGAERTMLTSIEGTPPSLAVIPQGCAFHPRCAYAVEHCVAKRPALERIGLGRMVACFREAEVAAAGAPV</sequence>
<dbReference type="InterPro" id="IPR027417">
    <property type="entry name" value="P-loop_NTPase"/>
</dbReference>
<dbReference type="InterPro" id="IPR003439">
    <property type="entry name" value="ABC_transporter-like_ATP-bd"/>
</dbReference>
<evidence type="ECO:0000259" key="10">
    <source>
        <dbReference type="PROSITE" id="PS50893"/>
    </source>
</evidence>
<keyword evidence="9" id="KW-0472">Membrane</keyword>
<keyword evidence="5" id="KW-0997">Cell inner membrane</keyword>
<evidence type="ECO:0000256" key="6">
    <source>
        <dbReference type="ARBA" id="ARBA00022741"/>
    </source>
</evidence>
<keyword evidence="7 11" id="KW-0067">ATP-binding</keyword>
<keyword evidence="8" id="KW-1278">Translocase</keyword>
<evidence type="ECO:0000256" key="8">
    <source>
        <dbReference type="ARBA" id="ARBA00022967"/>
    </source>
</evidence>
<dbReference type="PANTHER" id="PTHR43297">
    <property type="entry name" value="OLIGOPEPTIDE TRANSPORT ATP-BINDING PROTEIN APPD"/>
    <property type="match status" value="1"/>
</dbReference>
<keyword evidence="12" id="KW-1185">Reference proteome</keyword>
<keyword evidence="3" id="KW-0813">Transport</keyword>
<gene>
    <name evidence="11" type="ORF">J6595_14770</name>
</gene>
<dbReference type="GO" id="GO:0005524">
    <property type="term" value="F:ATP binding"/>
    <property type="evidence" value="ECO:0007669"/>
    <property type="project" value="UniProtKB-KW"/>
</dbReference>
<accession>A0ABS4BJH2</accession>
<dbReference type="PROSITE" id="PS00211">
    <property type="entry name" value="ABC_TRANSPORTER_1"/>
    <property type="match status" value="1"/>
</dbReference>
<comment type="caution">
    <text evidence="11">The sequence shown here is derived from an EMBL/GenBank/DDBJ whole genome shotgun (WGS) entry which is preliminary data.</text>
</comment>
<reference evidence="11 12" key="1">
    <citation type="submission" date="2021-04" db="EMBL/GenBank/DDBJ databases">
        <title>Whole genome sequence of Jiella sp. KSK16Y-1.</title>
        <authorList>
            <person name="Tuo L."/>
        </authorList>
    </citation>
    <scope>NUCLEOTIDE SEQUENCE [LARGE SCALE GENOMIC DNA]</scope>
    <source>
        <strain evidence="11 12">KSK16Y-1</strain>
    </source>
</reference>
<dbReference type="InterPro" id="IPR013563">
    <property type="entry name" value="Oligopep_ABC_C"/>
</dbReference>
<dbReference type="PROSITE" id="PS50893">
    <property type="entry name" value="ABC_TRANSPORTER_2"/>
    <property type="match status" value="1"/>
</dbReference>
<dbReference type="CDD" id="cd03257">
    <property type="entry name" value="ABC_NikE_OppD_transporters"/>
    <property type="match status" value="1"/>
</dbReference>
<dbReference type="SMART" id="SM00382">
    <property type="entry name" value="AAA"/>
    <property type="match status" value="1"/>
</dbReference>
<evidence type="ECO:0000256" key="7">
    <source>
        <dbReference type="ARBA" id="ARBA00022840"/>
    </source>
</evidence>
<dbReference type="PANTHER" id="PTHR43297:SF14">
    <property type="entry name" value="ATPASE AAA-TYPE CORE DOMAIN-CONTAINING PROTEIN"/>
    <property type="match status" value="1"/>
</dbReference>
<dbReference type="Proteomes" id="UP000678276">
    <property type="component" value="Unassembled WGS sequence"/>
</dbReference>
<evidence type="ECO:0000256" key="2">
    <source>
        <dbReference type="ARBA" id="ARBA00005417"/>
    </source>
</evidence>
<comment type="subcellular location">
    <subcellularLocation>
        <location evidence="1">Cell inner membrane</location>
        <topology evidence="1">Peripheral membrane protein</topology>
    </subcellularLocation>
</comment>
<evidence type="ECO:0000256" key="4">
    <source>
        <dbReference type="ARBA" id="ARBA00022475"/>
    </source>
</evidence>
<dbReference type="InterPro" id="IPR003593">
    <property type="entry name" value="AAA+_ATPase"/>
</dbReference>
<dbReference type="SUPFAM" id="SSF52540">
    <property type="entry name" value="P-loop containing nucleoside triphosphate hydrolases"/>
    <property type="match status" value="1"/>
</dbReference>
<organism evidence="11 12">
    <name type="scientific">Jiella mangrovi</name>
    <dbReference type="NCBI Taxonomy" id="2821407"/>
    <lineage>
        <taxon>Bacteria</taxon>
        <taxon>Pseudomonadati</taxon>
        <taxon>Pseudomonadota</taxon>
        <taxon>Alphaproteobacteria</taxon>
        <taxon>Hyphomicrobiales</taxon>
        <taxon>Aurantimonadaceae</taxon>
        <taxon>Jiella</taxon>
    </lineage>
</organism>
<keyword evidence="4" id="KW-1003">Cell membrane</keyword>
<proteinExistence type="inferred from homology"/>
<evidence type="ECO:0000256" key="1">
    <source>
        <dbReference type="ARBA" id="ARBA00004417"/>
    </source>
</evidence>
<dbReference type="Pfam" id="PF08352">
    <property type="entry name" value="oligo_HPY"/>
    <property type="match status" value="1"/>
</dbReference>
<keyword evidence="6" id="KW-0547">Nucleotide-binding</keyword>
<evidence type="ECO:0000313" key="11">
    <source>
        <dbReference type="EMBL" id="MBP0616846.1"/>
    </source>
</evidence>
<dbReference type="InterPro" id="IPR017871">
    <property type="entry name" value="ABC_transporter-like_CS"/>
</dbReference>
<evidence type="ECO:0000256" key="3">
    <source>
        <dbReference type="ARBA" id="ARBA00022448"/>
    </source>
</evidence>
<dbReference type="Pfam" id="PF00005">
    <property type="entry name" value="ABC_tran"/>
    <property type="match status" value="1"/>
</dbReference>
<dbReference type="EMBL" id="JAGJCF010000011">
    <property type="protein sequence ID" value="MBP0616846.1"/>
    <property type="molecule type" value="Genomic_DNA"/>
</dbReference>
<comment type="similarity">
    <text evidence="2">Belongs to the ABC transporter superfamily.</text>
</comment>
<dbReference type="Gene3D" id="3.40.50.300">
    <property type="entry name" value="P-loop containing nucleotide triphosphate hydrolases"/>
    <property type="match status" value="1"/>
</dbReference>